<dbReference type="EMBL" id="CP033219">
    <property type="protein sequence ID" value="AZV78398.1"/>
    <property type="molecule type" value="Genomic_DNA"/>
</dbReference>
<dbReference type="Proteomes" id="UP000283063">
    <property type="component" value="Chromosome"/>
</dbReference>
<evidence type="ECO:0000313" key="6">
    <source>
        <dbReference type="EMBL" id="AZV78398.1"/>
    </source>
</evidence>
<dbReference type="KEGG" id="sedi:EBB79_11265"/>
<proteinExistence type="inferred from homology"/>
<evidence type="ECO:0000256" key="3">
    <source>
        <dbReference type="ARBA" id="ARBA00022630"/>
    </source>
</evidence>
<dbReference type="SUPFAM" id="SSF51905">
    <property type="entry name" value="FAD/NAD(P)-binding domain"/>
    <property type="match status" value="1"/>
</dbReference>
<dbReference type="Gene3D" id="3.30.560.10">
    <property type="entry name" value="Glucose Oxidase, domain 3"/>
    <property type="match status" value="1"/>
</dbReference>
<gene>
    <name evidence="6" type="ORF">EBB79_11265</name>
</gene>
<dbReference type="GO" id="GO:0016614">
    <property type="term" value="F:oxidoreductase activity, acting on CH-OH group of donors"/>
    <property type="evidence" value="ECO:0007669"/>
    <property type="project" value="InterPro"/>
</dbReference>
<evidence type="ECO:0000256" key="4">
    <source>
        <dbReference type="ARBA" id="ARBA00022827"/>
    </source>
</evidence>
<dbReference type="InterPro" id="IPR012132">
    <property type="entry name" value="GMC_OxRdtase"/>
</dbReference>
<feature type="domain" description="Glucose-methanol-choline oxidoreductase N-terminal" evidence="5">
    <location>
        <begin position="7"/>
        <end position="66"/>
    </location>
</feature>
<name>A0A3T0N2Z9_9RHOB</name>
<sequence length="74" mass="8026">MTARITGVGFYQTTTHNGRRWAAADASLRKAEARKILKILAESRVARVLFEGTRAIGVELENGTRKGAAGEVIL</sequence>
<protein>
    <recommendedName>
        <fullName evidence="5">Glucose-methanol-choline oxidoreductase N-terminal domain-containing protein</fullName>
    </recommendedName>
</protein>
<dbReference type="PANTHER" id="PTHR11552:SF147">
    <property type="entry name" value="CHOLINE DEHYDROGENASE, MITOCHONDRIAL"/>
    <property type="match status" value="1"/>
</dbReference>
<dbReference type="AlphaFoldDB" id="A0A3T0N2Z9"/>
<accession>A0A3T0N2Z9</accession>
<comment type="cofactor">
    <cofactor evidence="1">
        <name>FAD</name>
        <dbReference type="ChEBI" id="CHEBI:57692"/>
    </cofactor>
</comment>
<dbReference type="InterPro" id="IPR000172">
    <property type="entry name" value="GMC_OxRdtase_N"/>
</dbReference>
<reference evidence="6 7" key="1">
    <citation type="submission" date="2018-10" db="EMBL/GenBank/DDBJ databases">
        <title>Parasedimentitalea marina sp. nov., a psychrophilic bacterium isolated from deep seawater of the New Britain Trench.</title>
        <authorList>
            <person name="Cao J."/>
        </authorList>
    </citation>
    <scope>NUCLEOTIDE SEQUENCE [LARGE SCALE GENOMIC DNA]</scope>
    <source>
        <strain evidence="6 7">W43</strain>
    </source>
</reference>
<organism evidence="6 7">
    <name type="scientific">Parasedimentitalea marina</name>
    <dbReference type="NCBI Taxonomy" id="2483033"/>
    <lineage>
        <taxon>Bacteria</taxon>
        <taxon>Pseudomonadati</taxon>
        <taxon>Pseudomonadota</taxon>
        <taxon>Alphaproteobacteria</taxon>
        <taxon>Rhodobacterales</taxon>
        <taxon>Paracoccaceae</taxon>
        <taxon>Parasedimentitalea</taxon>
    </lineage>
</organism>
<dbReference type="InterPro" id="IPR036188">
    <property type="entry name" value="FAD/NAD-bd_sf"/>
</dbReference>
<dbReference type="OrthoDB" id="3214401at2"/>
<dbReference type="Pfam" id="PF00732">
    <property type="entry name" value="GMC_oxred_N"/>
    <property type="match status" value="1"/>
</dbReference>
<evidence type="ECO:0000256" key="2">
    <source>
        <dbReference type="ARBA" id="ARBA00010790"/>
    </source>
</evidence>
<keyword evidence="3" id="KW-0285">Flavoprotein</keyword>
<evidence type="ECO:0000313" key="7">
    <source>
        <dbReference type="Proteomes" id="UP000283063"/>
    </source>
</evidence>
<keyword evidence="7" id="KW-1185">Reference proteome</keyword>
<dbReference type="PANTHER" id="PTHR11552">
    <property type="entry name" value="GLUCOSE-METHANOL-CHOLINE GMC OXIDOREDUCTASE"/>
    <property type="match status" value="1"/>
</dbReference>
<dbReference type="Gene3D" id="3.50.50.60">
    <property type="entry name" value="FAD/NAD(P)-binding domain"/>
    <property type="match status" value="1"/>
</dbReference>
<evidence type="ECO:0000256" key="1">
    <source>
        <dbReference type="ARBA" id="ARBA00001974"/>
    </source>
</evidence>
<comment type="similarity">
    <text evidence="2">Belongs to the GMC oxidoreductase family.</text>
</comment>
<evidence type="ECO:0000259" key="5">
    <source>
        <dbReference type="Pfam" id="PF00732"/>
    </source>
</evidence>
<dbReference type="GO" id="GO:0050660">
    <property type="term" value="F:flavin adenine dinucleotide binding"/>
    <property type="evidence" value="ECO:0007669"/>
    <property type="project" value="InterPro"/>
</dbReference>
<keyword evidence="4" id="KW-0274">FAD</keyword>